<protein>
    <submittedName>
        <fullName evidence="2">Uncharacterized protein</fullName>
    </submittedName>
</protein>
<evidence type="ECO:0000313" key="2">
    <source>
        <dbReference type="EMBL" id="QJA95511.1"/>
    </source>
</evidence>
<accession>A0A6M3LRC6</accession>
<name>A0A6M3LRC6_9ZZZZ</name>
<proteinExistence type="predicted"/>
<dbReference type="AlphaFoldDB" id="A0A6M3LRC6"/>
<gene>
    <name evidence="2" type="ORF">MM415B05330_0005</name>
</gene>
<dbReference type="EMBL" id="MT143320">
    <property type="protein sequence ID" value="QJA95511.1"/>
    <property type="molecule type" value="Genomic_DNA"/>
</dbReference>
<evidence type="ECO:0000256" key="1">
    <source>
        <dbReference type="SAM" id="MobiDB-lite"/>
    </source>
</evidence>
<reference evidence="2" key="1">
    <citation type="submission" date="2020-03" db="EMBL/GenBank/DDBJ databases">
        <title>The deep terrestrial virosphere.</title>
        <authorList>
            <person name="Holmfeldt K."/>
            <person name="Nilsson E."/>
            <person name="Simone D."/>
            <person name="Lopez-Fernandez M."/>
            <person name="Wu X."/>
            <person name="de Brujin I."/>
            <person name="Lundin D."/>
            <person name="Andersson A."/>
            <person name="Bertilsson S."/>
            <person name="Dopson M."/>
        </authorList>
    </citation>
    <scope>NUCLEOTIDE SEQUENCE</scope>
    <source>
        <strain evidence="2">MM415B05330</strain>
    </source>
</reference>
<sequence>MRTYLDVQPVSTNPDEGLPLSRYDITGFTPEEEEAEIKDIAILMEKQKYMVSRHLCGHEERKPCTMQIIKEVK</sequence>
<feature type="region of interest" description="Disordered" evidence="1">
    <location>
        <begin position="1"/>
        <end position="22"/>
    </location>
</feature>
<organism evidence="2">
    <name type="scientific">viral metagenome</name>
    <dbReference type="NCBI Taxonomy" id="1070528"/>
    <lineage>
        <taxon>unclassified sequences</taxon>
        <taxon>metagenomes</taxon>
        <taxon>organismal metagenomes</taxon>
    </lineage>
</organism>